<keyword evidence="1" id="KW-0812">Transmembrane</keyword>
<keyword evidence="1" id="KW-0472">Membrane</keyword>
<evidence type="ECO:0000313" key="2">
    <source>
        <dbReference type="EMBL" id="RAI03627.1"/>
    </source>
</evidence>
<dbReference type="RefSeq" id="WP_111342491.1">
    <property type="nucleotide sequence ID" value="NZ_QHHQ01000001.1"/>
</dbReference>
<dbReference type="EMBL" id="QHHQ01000001">
    <property type="protein sequence ID" value="RAI03627.1"/>
    <property type="molecule type" value="Genomic_DNA"/>
</dbReference>
<sequence>MSDVNGIKVSGTRSGTGARVERTSTGLLALVAVVLGVMAVSVAFDGDAPNRDGTPDREVWYGNSAHLPELFPGRQAH</sequence>
<keyword evidence="1" id="KW-1133">Transmembrane helix</keyword>
<proteinExistence type="predicted"/>
<dbReference type="Proteomes" id="UP000249590">
    <property type="component" value="Unassembled WGS sequence"/>
</dbReference>
<accession>A0A8B2NTV1</accession>
<gene>
    <name evidence="2" type="ORF">DLJ53_03835</name>
</gene>
<evidence type="ECO:0000256" key="1">
    <source>
        <dbReference type="SAM" id="Phobius"/>
    </source>
</evidence>
<protein>
    <submittedName>
        <fullName evidence="2">Uncharacterized protein</fullName>
    </submittedName>
</protein>
<dbReference type="AlphaFoldDB" id="A0A8B2NTV1"/>
<reference evidence="2 3" key="1">
    <citation type="submission" date="2018-05" db="EMBL/GenBank/DDBJ databases">
        <title>Acuticoccus sediminis sp. nov., isolated from deep-sea sediment of Indian Ocean.</title>
        <authorList>
            <person name="Liu X."/>
            <person name="Lai Q."/>
            <person name="Du Y."/>
            <person name="Sun F."/>
            <person name="Zhang X."/>
            <person name="Wang S."/>
            <person name="Shao Z."/>
        </authorList>
    </citation>
    <scope>NUCLEOTIDE SEQUENCE [LARGE SCALE GENOMIC DNA]</scope>
    <source>
        <strain evidence="2 3">PTG4-2</strain>
    </source>
</reference>
<evidence type="ECO:0000313" key="3">
    <source>
        <dbReference type="Proteomes" id="UP000249590"/>
    </source>
</evidence>
<organism evidence="2 3">
    <name type="scientific">Acuticoccus sediminis</name>
    <dbReference type="NCBI Taxonomy" id="2184697"/>
    <lineage>
        <taxon>Bacteria</taxon>
        <taxon>Pseudomonadati</taxon>
        <taxon>Pseudomonadota</taxon>
        <taxon>Alphaproteobacteria</taxon>
        <taxon>Hyphomicrobiales</taxon>
        <taxon>Amorphaceae</taxon>
        <taxon>Acuticoccus</taxon>
    </lineage>
</organism>
<name>A0A8B2NTV1_9HYPH</name>
<feature type="transmembrane region" description="Helical" evidence="1">
    <location>
        <begin position="27"/>
        <end position="44"/>
    </location>
</feature>
<comment type="caution">
    <text evidence="2">The sequence shown here is derived from an EMBL/GenBank/DDBJ whole genome shotgun (WGS) entry which is preliminary data.</text>
</comment>
<keyword evidence="3" id="KW-1185">Reference proteome</keyword>